<proteinExistence type="predicted"/>
<feature type="non-terminal residue" evidence="1">
    <location>
        <position position="1"/>
    </location>
</feature>
<sequence>AAKGCDNDNLSWLAIQMYGISSASSGNKGKVVDEDVKADSPG</sequence>
<organism evidence="1 2">
    <name type="scientific">Acaulospora colombiana</name>
    <dbReference type="NCBI Taxonomy" id="27376"/>
    <lineage>
        <taxon>Eukaryota</taxon>
        <taxon>Fungi</taxon>
        <taxon>Fungi incertae sedis</taxon>
        <taxon>Mucoromycota</taxon>
        <taxon>Glomeromycotina</taxon>
        <taxon>Glomeromycetes</taxon>
        <taxon>Diversisporales</taxon>
        <taxon>Acaulosporaceae</taxon>
        <taxon>Acaulospora</taxon>
    </lineage>
</organism>
<protein>
    <submittedName>
        <fullName evidence="1">4250_t:CDS:1</fullName>
    </submittedName>
</protein>
<comment type="caution">
    <text evidence="1">The sequence shown here is derived from an EMBL/GenBank/DDBJ whole genome shotgun (WGS) entry which is preliminary data.</text>
</comment>
<keyword evidence="2" id="KW-1185">Reference proteome</keyword>
<reference evidence="1" key="1">
    <citation type="submission" date="2021-06" db="EMBL/GenBank/DDBJ databases">
        <authorList>
            <person name="Kallberg Y."/>
            <person name="Tangrot J."/>
            <person name="Rosling A."/>
        </authorList>
    </citation>
    <scope>NUCLEOTIDE SEQUENCE</scope>
    <source>
        <strain evidence="1">CL356</strain>
    </source>
</reference>
<evidence type="ECO:0000313" key="1">
    <source>
        <dbReference type="EMBL" id="CAG8688060.1"/>
    </source>
</evidence>
<name>A0ACA9P3M6_9GLOM</name>
<dbReference type="EMBL" id="CAJVPT010028849">
    <property type="protein sequence ID" value="CAG8688060.1"/>
    <property type="molecule type" value="Genomic_DNA"/>
</dbReference>
<dbReference type="Proteomes" id="UP000789525">
    <property type="component" value="Unassembled WGS sequence"/>
</dbReference>
<gene>
    <name evidence="1" type="ORF">ACOLOM_LOCUS9695</name>
</gene>
<evidence type="ECO:0000313" key="2">
    <source>
        <dbReference type="Proteomes" id="UP000789525"/>
    </source>
</evidence>
<accession>A0ACA9P3M6</accession>